<keyword evidence="2" id="KW-1185">Reference proteome</keyword>
<protein>
    <submittedName>
        <fullName evidence="1">Uncharacterized protein</fullName>
    </submittedName>
</protein>
<proteinExistence type="predicted"/>
<evidence type="ECO:0000313" key="1">
    <source>
        <dbReference type="EMBL" id="MPC73683.1"/>
    </source>
</evidence>
<organism evidence="1 2">
    <name type="scientific">Portunus trituberculatus</name>
    <name type="common">Swimming crab</name>
    <name type="synonym">Neptunus trituberculatus</name>
    <dbReference type="NCBI Taxonomy" id="210409"/>
    <lineage>
        <taxon>Eukaryota</taxon>
        <taxon>Metazoa</taxon>
        <taxon>Ecdysozoa</taxon>
        <taxon>Arthropoda</taxon>
        <taxon>Crustacea</taxon>
        <taxon>Multicrustacea</taxon>
        <taxon>Malacostraca</taxon>
        <taxon>Eumalacostraca</taxon>
        <taxon>Eucarida</taxon>
        <taxon>Decapoda</taxon>
        <taxon>Pleocyemata</taxon>
        <taxon>Brachyura</taxon>
        <taxon>Eubrachyura</taxon>
        <taxon>Portunoidea</taxon>
        <taxon>Portunidae</taxon>
        <taxon>Portuninae</taxon>
        <taxon>Portunus</taxon>
    </lineage>
</organism>
<dbReference type="EMBL" id="VSRR010037302">
    <property type="protein sequence ID" value="MPC73683.1"/>
    <property type="molecule type" value="Genomic_DNA"/>
</dbReference>
<sequence length="35" mass="3842">MVVVEVAVAAVSWQEAGGVRGICYNISAQTQHRRR</sequence>
<dbReference type="AlphaFoldDB" id="A0A5B7HUP2"/>
<accession>A0A5B7HUP2</accession>
<comment type="caution">
    <text evidence="1">The sequence shown here is derived from an EMBL/GenBank/DDBJ whole genome shotgun (WGS) entry which is preliminary data.</text>
</comment>
<dbReference type="Proteomes" id="UP000324222">
    <property type="component" value="Unassembled WGS sequence"/>
</dbReference>
<reference evidence="1 2" key="1">
    <citation type="submission" date="2019-05" db="EMBL/GenBank/DDBJ databases">
        <title>Another draft genome of Portunus trituberculatus and its Hox gene families provides insights of decapod evolution.</title>
        <authorList>
            <person name="Jeong J.-H."/>
            <person name="Song I."/>
            <person name="Kim S."/>
            <person name="Choi T."/>
            <person name="Kim D."/>
            <person name="Ryu S."/>
            <person name="Kim W."/>
        </authorList>
    </citation>
    <scope>NUCLEOTIDE SEQUENCE [LARGE SCALE GENOMIC DNA]</scope>
    <source>
        <tissue evidence="1">Muscle</tissue>
    </source>
</reference>
<evidence type="ECO:0000313" key="2">
    <source>
        <dbReference type="Proteomes" id="UP000324222"/>
    </source>
</evidence>
<name>A0A5B7HUP2_PORTR</name>
<gene>
    <name evidence="1" type="ORF">E2C01_068019</name>
</gene>